<keyword evidence="3" id="KW-1185">Reference proteome</keyword>
<dbReference type="EMBL" id="VOPW01000001">
    <property type="protein sequence ID" value="TXC66741.1"/>
    <property type="molecule type" value="Genomic_DNA"/>
</dbReference>
<dbReference type="AlphaFoldDB" id="A0A5C6U3Y9"/>
<protein>
    <submittedName>
        <fullName evidence="2">Uncharacterized protein</fullName>
    </submittedName>
</protein>
<organism evidence="2 3">
    <name type="scientific">Piscinibacter aquaticus</name>
    <dbReference type="NCBI Taxonomy" id="392597"/>
    <lineage>
        <taxon>Bacteria</taxon>
        <taxon>Pseudomonadati</taxon>
        <taxon>Pseudomonadota</taxon>
        <taxon>Betaproteobacteria</taxon>
        <taxon>Burkholderiales</taxon>
        <taxon>Sphaerotilaceae</taxon>
        <taxon>Piscinibacter</taxon>
    </lineage>
</organism>
<keyword evidence="1" id="KW-0812">Transmembrane</keyword>
<feature type="transmembrane region" description="Helical" evidence="1">
    <location>
        <begin position="19"/>
        <end position="37"/>
    </location>
</feature>
<proteinExistence type="predicted"/>
<accession>A0A5C6U3Y9</accession>
<comment type="caution">
    <text evidence="2">The sequence shown here is derived from an EMBL/GenBank/DDBJ whole genome shotgun (WGS) entry which is preliminary data.</text>
</comment>
<evidence type="ECO:0000313" key="2">
    <source>
        <dbReference type="EMBL" id="TXC66741.1"/>
    </source>
</evidence>
<reference evidence="2 3" key="1">
    <citation type="submission" date="2019-08" db="EMBL/GenBank/DDBJ databases">
        <authorList>
            <person name="Khan S.A."/>
            <person name="Jeon C.O."/>
            <person name="Jeong S.E."/>
        </authorList>
    </citation>
    <scope>NUCLEOTIDE SEQUENCE [LARGE SCALE GENOMIC DNA]</scope>
    <source>
        <strain evidence="3">IMCC1728</strain>
    </source>
</reference>
<sequence length="68" mass="7107">MTLIGSVGAPTRLPPAADIGFLLAVAIVTGCGHWSILTSRTSIDGQHIAQTGFGMRRSPLSTSPRSSW</sequence>
<evidence type="ECO:0000256" key="1">
    <source>
        <dbReference type="SAM" id="Phobius"/>
    </source>
</evidence>
<evidence type="ECO:0000313" key="3">
    <source>
        <dbReference type="Proteomes" id="UP000321832"/>
    </source>
</evidence>
<keyword evidence="1" id="KW-1133">Transmembrane helix</keyword>
<keyword evidence="1" id="KW-0472">Membrane</keyword>
<gene>
    <name evidence="2" type="ORF">FSC37_15785</name>
</gene>
<name>A0A5C6U3Y9_9BURK</name>
<dbReference type="Proteomes" id="UP000321832">
    <property type="component" value="Unassembled WGS sequence"/>
</dbReference>